<protein>
    <submittedName>
        <fullName evidence="2">UDP-4-amino-4, 6-dideoxy-N-acetyl-beta-L-altrosamine N-acetyltransferase</fullName>
        <ecNumber evidence="2">2.3.1.202</ecNumber>
    </submittedName>
</protein>
<reference evidence="3" key="1">
    <citation type="submission" date="2018-11" db="EMBL/GenBank/DDBJ databases">
        <title>Genome sequencing of a novel mesophilic and cellulolytic organism within the genus Hungateiclostridium.</title>
        <authorList>
            <person name="Rettenmaier R."/>
            <person name="Liebl W."/>
            <person name="Zverlov V."/>
        </authorList>
    </citation>
    <scope>NUCLEOTIDE SEQUENCE [LARGE SCALE GENOMIC DNA]</scope>
    <source>
        <strain evidence="3">N2K1</strain>
    </source>
</reference>
<evidence type="ECO:0000259" key="1">
    <source>
        <dbReference type="PROSITE" id="PS51186"/>
    </source>
</evidence>
<proteinExistence type="predicted"/>
<keyword evidence="2" id="KW-0808">Transferase</keyword>
<dbReference type="InterPro" id="IPR000182">
    <property type="entry name" value="GNAT_dom"/>
</dbReference>
<dbReference type="Proteomes" id="UP000289166">
    <property type="component" value="Unassembled WGS sequence"/>
</dbReference>
<accession>A0A4Q0I3H7</accession>
<dbReference type="OrthoDB" id="9795206at2"/>
<name>A0A4Q0I3H7_9FIRM</name>
<dbReference type="NCBIfam" id="TIGR03585">
    <property type="entry name" value="PseH"/>
    <property type="match status" value="1"/>
</dbReference>
<gene>
    <name evidence="2" type="primary">pseH</name>
    <name evidence="2" type="ORF">EFD62_10185</name>
</gene>
<organism evidence="2 3">
    <name type="scientific">Acetivibrio mesophilus</name>
    <dbReference type="NCBI Taxonomy" id="2487273"/>
    <lineage>
        <taxon>Bacteria</taxon>
        <taxon>Bacillati</taxon>
        <taxon>Bacillota</taxon>
        <taxon>Clostridia</taxon>
        <taxon>Eubacteriales</taxon>
        <taxon>Oscillospiraceae</taxon>
        <taxon>Acetivibrio</taxon>
    </lineage>
</organism>
<dbReference type="Pfam" id="PF13420">
    <property type="entry name" value="Acetyltransf_4"/>
    <property type="match status" value="1"/>
</dbReference>
<feature type="domain" description="N-acetyltransferase" evidence="1">
    <location>
        <begin position="14"/>
        <end position="169"/>
    </location>
</feature>
<dbReference type="AlphaFoldDB" id="A0A4Q0I3H7"/>
<dbReference type="PANTHER" id="PTHR43610:SF1">
    <property type="entry name" value="N-ACETYLTRANSFERASE DOMAIN-CONTAINING PROTEIN"/>
    <property type="match status" value="1"/>
</dbReference>
<sequence length="203" mass="24106">MDNDRLKEGYVNYINVLELDDIYIKKLRDWRNQDFVRRRMFNQEIITEEEHAGFIEHLKNNSEKNYYICFLGSRSFGVLCYDFDRKNNNLEFGYYLVEQEFINSGLGIVMEYSLLNHAFYDLKVNKVFCRTISSNEKVVSLHTNFGFETEGILKQHVKMNDSYEDITFQAITESIWAQNRAKIEKYMRVIVDIDKIGPITGRS</sequence>
<dbReference type="PROSITE" id="PS51186">
    <property type="entry name" value="GNAT"/>
    <property type="match status" value="1"/>
</dbReference>
<keyword evidence="2" id="KW-0012">Acyltransferase</keyword>
<dbReference type="SUPFAM" id="SSF55729">
    <property type="entry name" value="Acyl-CoA N-acyltransferases (Nat)"/>
    <property type="match status" value="1"/>
</dbReference>
<dbReference type="RefSeq" id="WP_069195576.1">
    <property type="nucleotide sequence ID" value="NZ_RLII01000012.1"/>
</dbReference>
<dbReference type="PANTHER" id="PTHR43610">
    <property type="entry name" value="BLL6696 PROTEIN"/>
    <property type="match status" value="1"/>
</dbReference>
<keyword evidence="3" id="KW-1185">Reference proteome</keyword>
<evidence type="ECO:0000313" key="2">
    <source>
        <dbReference type="EMBL" id="RXE58824.1"/>
    </source>
</evidence>
<dbReference type="Gene3D" id="3.40.630.30">
    <property type="match status" value="1"/>
</dbReference>
<dbReference type="GO" id="GO:0016747">
    <property type="term" value="F:acyltransferase activity, transferring groups other than amino-acyl groups"/>
    <property type="evidence" value="ECO:0007669"/>
    <property type="project" value="InterPro"/>
</dbReference>
<dbReference type="InterPro" id="IPR016181">
    <property type="entry name" value="Acyl_CoA_acyltransferase"/>
</dbReference>
<dbReference type="InterPro" id="IPR020036">
    <property type="entry name" value="PseH"/>
</dbReference>
<evidence type="ECO:0000313" key="3">
    <source>
        <dbReference type="Proteomes" id="UP000289166"/>
    </source>
</evidence>
<dbReference type="EMBL" id="RLII01000012">
    <property type="protein sequence ID" value="RXE58824.1"/>
    <property type="molecule type" value="Genomic_DNA"/>
</dbReference>
<comment type="caution">
    <text evidence="2">The sequence shown here is derived from an EMBL/GenBank/DDBJ whole genome shotgun (WGS) entry which is preliminary data.</text>
</comment>
<dbReference type="EC" id="2.3.1.202" evidence="2"/>